<accession>A0AAN0RE03</accession>
<dbReference type="KEGG" id="gbh:GbCGDNIH2_1216"/>
<organism evidence="1 2">
    <name type="scientific">Granulibacter bethesdensis</name>
    <dbReference type="NCBI Taxonomy" id="364410"/>
    <lineage>
        <taxon>Bacteria</taxon>
        <taxon>Pseudomonadati</taxon>
        <taxon>Pseudomonadota</taxon>
        <taxon>Alphaproteobacteria</taxon>
        <taxon>Acetobacterales</taxon>
        <taxon>Acetobacteraceae</taxon>
        <taxon>Granulibacter</taxon>
    </lineage>
</organism>
<dbReference type="AlphaFoldDB" id="A0AAN0RE03"/>
<dbReference type="Proteomes" id="UP000019438">
    <property type="component" value="Chromosome"/>
</dbReference>
<protein>
    <submittedName>
        <fullName evidence="1">Uncharacterized protein</fullName>
    </submittedName>
</protein>
<proteinExistence type="predicted"/>
<evidence type="ECO:0000313" key="1">
    <source>
        <dbReference type="EMBL" id="AHJ63017.1"/>
    </source>
</evidence>
<name>A0AAN0RE03_9PROT</name>
<evidence type="ECO:0000313" key="2">
    <source>
        <dbReference type="Proteomes" id="UP000019438"/>
    </source>
</evidence>
<dbReference type="EMBL" id="CP003181">
    <property type="protein sequence ID" value="AHJ63017.1"/>
    <property type="molecule type" value="Genomic_DNA"/>
</dbReference>
<dbReference type="KEGG" id="gbc:GbCGDNIH3_1216"/>
<gene>
    <name evidence="1" type="ORF">GbCGDNIH3_1216</name>
</gene>
<reference evidence="2" key="1">
    <citation type="submission" date="2012-06" db="EMBL/GenBank/DDBJ databases">
        <title>Genome analysis of multiple Granulibacter bethesdensis isolates demonstrates substantial genome diversity.</title>
        <authorList>
            <person name="Greenberg D.E."/>
            <person name="Porcella S.F."/>
            <person name="Zarember K."/>
            <person name="Zelazny A.M."/>
            <person name="Bruno D."/>
            <person name="Martens C."/>
            <person name="Barbian K.D."/>
            <person name="Jaske E."/>
            <person name="Holland S.M."/>
        </authorList>
    </citation>
    <scope>NUCLEOTIDE SEQUENCE [LARGE SCALE GENOMIC DNA]</scope>
    <source>
        <strain evidence="2">CGDNIH3</strain>
    </source>
</reference>
<sequence>MSRSYSVMAGGHRSLATDLALIVRLEASTGEDRVTIGRLQLLRLLALAGLDRTEAFSALTSARTRTVHISKERLHPVLLMARRRIEACQNEQASTDQTE</sequence>